<organism evidence="1 2">
    <name type="scientific">Deinococcus roseus</name>
    <dbReference type="NCBI Taxonomy" id="392414"/>
    <lineage>
        <taxon>Bacteria</taxon>
        <taxon>Thermotogati</taxon>
        <taxon>Deinococcota</taxon>
        <taxon>Deinococci</taxon>
        <taxon>Deinococcales</taxon>
        <taxon>Deinococcaceae</taxon>
        <taxon>Deinococcus</taxon>
    </lineage>
</organism>
<name>A0ABQ2DF97_9DEIO</name>
<evidence type="ECO:0000313" key="2">
    <source>
        <dbReference type="Proteomes" id="UP000632222"/>
    </source>
</evidence>
<dbReference type="EMBL" id="BMOD01000033">
    <property type="protein sequence ID" value="GGJ55682.1"/>
    <property type="molecule type" value="Genomic_DNA"/>
</dbReference>
<protein>
    <submittedName>
        <fullName evidence="1">Uncharacterized protein</fullName>
    </submittedName>
</protein>
<dbReference type="RefSeq" id="WP_189008021.1">
    <property type="nucleotide sequence ID" value="NZ_BMOD01000033.1"/>
</dbReference>
<dbReference type="Proteomes" id="UP000632222">
    <property type="component" value="Unassembled WGS sequence"/>
</dbReference>
<gene>
    <name evidence="1" type="ORF">GCM10008938_47320</name>
</gene>
<proteinExistence type="predicted"/>
<comment type="caution">
    <text evidence="1">The sequence shown here is derived from an EMBL/GenBank/DDBJ whole genome shotgun (WGS) entry which is preliminary data.</text>
</comment>
<accession>A0ABQ2DF97</accession>
<keyword evidence="2" id="KW-1185">Reference proteome</keyword>
<evidence type="ECO:0000313" key="1">
    <source>
        <dbReference type="EMBL" id="GGJ55682.1"/>
    </source>
</evidence>
<reference evidence="2" key="1">
    <citation type="journal article" date="2019" name="Int. J. Syst. Evol. Microbiol.">
        <title>The Global Catalogue of Microorganisms (GCM) 10K type strain sequencing project: providing services to taxonomists for standard genome sequencing and annotation.</title>
        <authorList>
            <consortium name="The Broad Institute Genomics Platform"/>
            <consortium name="The Broad Institute Genome Sequencing Center for Infectious Disease"/>
            <person name="Wu L."/>
            <person name="Ma J."/>
        </authorList>
    </citation>
    <scope>NUCLEOTIDE SEQUENCE [LARGE SCALE GENOMIC DNA]</scope>
    <source>
        <strain evidence="2">JCM 14370</strain>
    </source>
</reference>
<sequence>MTQNAMQAPEGWHLVRAGVPGARHVEIHHQGKRLGTLYHLQGGQQANARLELQGQQANARLELQGQQAQWVRLNQSFDREIVELVSSPFICDCCGLRTVHFADLAGKERNYKACEHCFDVAAEADKEASSEEIFQQTR</sequence>